<organism evidence="1 2">
    <name type="scientific">Asterophora parasitica</name>
    <dbReference type="NCBI Taxonomy" id="117018"/>
    <lineage>
        <taxon>Eukaryota</taxon>
        <taxon>Fungi</taxon>
        <taxon>Dikarya</taxon>
        <taxon>Basidiomycota</taxon>
        <taxon>Agaricomycotina</taxon>
        <taxon>Agaricomycetes</taxon>
        <taxon>Agaricomycetidae</taxon>
        <taxon>Agaricales</taxon>
        <taxon>Tricholomatineae</taxon>
        <taxon>Lyophyllaceae</taxon>
        <taxon>Asterophora</taxon>
    </lineage>
</organism>
<dbReference type="AlphaFoldDB" id="A0A9P7K9I0"/>
<keyword evidence="2" id="KW-1185">Reference proteome</keyword>
<dbReference type="OrthoDB" id="2688210at2759"/>
<proteinExistence type="predicted"/>
<evidence type="ECO:0000313" key="2">
    <source>
        <dbReference type="Proteomes" id="UP000775547"/>
    </source>
</evidence>
<gene>
    <name evidence="1" type="ORF">DXG03_002592</name>
</gene>
<reference evidence="1" key="1">
    <citation type="submission" date="2020-07" db="EMBL/GenBank/DDBJ databases">
        <authorList>
            <person name="Nieuwenhuis M."/>
            <person name="Van De Peppel L.J.J."/>
        </authorList>
    </citation>
    <scope>NUCLEOTIDE SEQUENCE</scope>
    <source>
        <strain evidence="1">AP01</strain>
        <tissue evidence="1">Mycelium</tissue>
    </source>
</reference>
<accession>A0A9P7K9I0</accession>
<feature type="non-terminal residue" evidence="1">
    <location>
        <position position="224"/>
    </location>
</feature>
<dbReference type="Proteomes" id="UP000775547">
    <property type="component" value="Unassembled WGS sequence"/>
</dbReference>
<reference evidence="1" key="2">
    <citation type="submission" date="2021-10" db="EMBL/GenBank/DDBJ databases">
        <title>Phylogenomics reveals ancestral predisposition of the termite-cultivated fungus Termitomyces towards a domesticated lifestyle.</title>
        <authorList>
            <person name="Auxier B."/>
            <person name="Grum-Grzhimaylo A."/>
            <person name="Cardenas M.E."/>
            <person name="Lodge J.D."/>
            <person name="Laessoe T."/>
            <person name="Pedersen O."/>
            <person name="Smith M.E."/>
            <person name="Kuyper T.W."/>
            <person name="Franco-Molano E.A."/>
            <person name="Baroni T.J."/>
            <person name="Aanen D.K."/>
        </authorList>
    </citation>
    <scope>NUCLEOTIDE SEQUENCE</scope>
    <source>
        <strain evidence="1">AP01</strain>
        <tissue evidence="1">Mycelium</tissue>
    </source>
</reference>
<sequence length="224" mass="25255">MAKRILTDPHLEVCLNCAGAEYDMVRGLIVANSNVMQDEATRNLVKVWTAGLLARKAAWNAQVAANQAAVDQVADEWEAARAQEEAERTATKVLVGMQQLDDDLGNAPWRKGKMADFNENKSISNYIVPCPVAYAMSKLKNYNYVELWYFTNEGCRDAQSHGRTTVEEALGLECIGSLLVLQPIAAVKASKNIMWDEDLMWYQMLEAKLTFLHHIVRAKWPERH</sequence>
<comment type="caution">
    <text evidence="1">The sequence shown here is derived from an EMBL/GenBank/DDBJ whole genome shotgun (WGS) entry which is preliminary data.</text>
</comment>
<protein>
    <submittedName>
        <fullName evidence="1">Uncharacterized protein</fullName>
    </submittedName>
</protein>
<evidence type="ECO:0000313" key="1">
    <source>
        <dbReference type="EMBL" id="KAG5639886.1"/>
    </source>
</evidence>
<dbReference type="EMBL" id="JABCKV010001775">
    <property type="protein sequence ID" value="KAG5639886.1"/>
    <property type="molecule type" value="Genomic_DNA"/>
</dbReference>
<name>A0A9P7K9I0_9AGAR</name>